<dbReference type="InterPro" id="IPR027275">
    <property type="entry name" value="PRC-brl_dom"/>
</dbReference>
<evidence type="ECO:0000256" key="2">
    <source>
        <dbReference type="SAM" id="SignalP"/>
    </source>
</evidence>
<feature type="compositionally biased region" description="Polar residues" evidence="1">
    <location>
        <begin position="228"/>
        <end position="250"/>
    </location>
</feature>
<name>A0ABU0C8L0_9BRAD</name>
<comment type="caution">
    <text evidence="4">The sequence shown here is derived from an EMBL/GenBank/DDBJ whole genome shotgun (WGS) entry which is preliminary data.</text>
</comment>
<feature type="domain" description="PRC-barrel" evidence="3">
    <location>
        <begin position="475"/>
        <end position="543"/>
    </location>
</feature>
<keyword evidence="5" id="KW-1185">Reference proteome</keyword>
<dbReference type="InterPro" id="IPR011033">
    <property type="entry name" value="PRC_barrel-like_sf"/>
</dbReference>
<feature type="compositionally biased region" description="Low complexity" evidence="1">
    <location>
        <begin position="281"/>
        <end position="295"/>
    </location>
</feature>
<dbReference type="RefSeq" id="WP_307154984.1">
    <property type="nucleotide sequence ID" value="NZ_JAUSUK010000002.1"/>
</dbReference>
<proteinExistence type="predicted"/>
<evidence type="ECO:0000313" key="5">
    <source>
        <dbReference type="Proteomes" id="UP001230253"/>
    </source>
</evidence>
<feature type="region of interest" description="Disordered" evidence="1">
    <location>
        <begin position="132"/>
        <end position="334"/>
    </location>
</feature>
<feature type="compositionally biased region" description="Polar residues" evidence="1">
    <location>
        <begin position="296"/>
        <end position="314"/>
    </location>
</feature>
<feature type="compositionally biased region" description="Low complexity" evidence="1">
    <location>
        <begin position="437"/>
        <end position="451"/>
    </location>
</feature>
<gene>
    <name evidence="4" type="ORF">J2R99_002731</name>
</gene>
<reference evidence="4 5" key="1">
    <citation type="submission" date="2023-07" db="EMBL/GenBank/DDBJ databases">
        <title>Genomic Encyclopedia of Type Strains, Phase IV (KMG-IV): sequencing the most valuable type-strain genomes for metagenomic binning, comparative biology and taxonomic classification.</title>
        <authorList>
            <person name="Goeker M."/>
        </authorList>
    </citation>
    <scope>NUCLEOTIDE SEQUENCE [LARGE SCALE GENOMIC DNA]</scope>
    <source>
        <strain evidence="4 5">DSM 11549</strain>
    </source>
</reference>
<feature type="compositionally biased region" description="Low complexity" evidence="1">
    <location>
        <begin position="31"/>
        <end position="43"/>
    </location>
</feature>
<keyword evidence="2" id="KW-0732">Signal</keyword>
<feature type="compositionally biased region" description="Low complexity" evidence="1">
    <location>
        <begin position="153"/>
        <end position="178"/>
    </location>
</feature>
<dbReference type="SUPFAM" id="SSF50346">
    <property type="entry name" value="PRC-barrel domain"/>
    <property type="match status" value="3"/>
</dbReference>
<feature type="compositionally biased region" description="Polar residues" evidence="1">
    <location>
        <begin position="452"/>
        <end position="464"/>
    </location>
</feature>
<accession>A0ABU0C8L0</accession>
<evidence type="ECO:0000313" key="4">
    <source>
        <dbReference type="EMBL" id="MDQ0326862.1"/>
    </source>
</evidence>
<dbReference type="EMBL" id="JAUSUK010000002">
    <property type="protein sequence ID" value="MDQ0326862.1"/>
    <property type="molecule type" value="Genomic_DNA"/>
</dbReference>
<evidence type="ECO:0000259" key="3">
    <source>
        <dbReference type="Pfam" id="PF05239"/>
    </source>
</evidence>
<feature type="compositionally biased region" description="Polar residues" evidence="1">
    <location>
        <begin position="258"/>
        <end position="273"/>
    </location>
</feature>
<feature type="compositionally biased region" description="Low complexity" evidence="1">
    <location>
        <begin position="187"/>
        <end position="200"/>
    </location>
</feature>
<feature type="compositionally biased region" description="Basic and acidic residues" evidence="1">
    <location>
        <begin position="399"/>
        <end position="408"/>
    </location>
</feature>
<protein>
    <submittedName>
        <fullName evidence="4">Sporulation protein YlmC with PRC-barrel domain</fullName>
    </submittedName>
</protein>
<dbReference type="Proteomes" id="UP001230253">
    <property type="component" value="Unassembled WGS sequence"/>
</dbReference>
<sequence>MIRTLMASTAIAALLTTGAIAQTQPAKPNETTQAQSTTQGVQTQQKQGEDLASTWIGQTVYSSAGPDAEEVGDVDDLLVDENGNITAAIIGVGGFLGLGEKEVALDYDQFQVTQDQNGEMRLVVDATEEELKNAPEFQAKDDQRSYAQMQKEGGTAKSESSTTGASTTASSDGAASGSMTNDQSKQTAASTTTTTDSAMSGQDRQTAFAQPEQGETRLSEWLGREVYSSVSSQDATGERQQQAMQNNADSGQARGSMGKTNTMASGEPVTNMQDRVKTDASGQTTAMGTSGTTSGDNANQKMATNRPASATGESATGNNAGQNNQLAANPADQQQSVGEINDVILADNGKIDSIVIDVGGFLGVGEKPVAIKFDQVEMAKAPNEDEPRLTIPMTRAELENAPKWDMSGREGNVASNSSDMSGDTTGSQTAQNSQSDTTKTGTTDGTGSMTTASRDQNDMGSSKSVPGGAQPSGLSAEDIMGATVYGSNDESVGDIDDVIVGQNGDVRAVIIDVGGFLGIGEKPVAVEYDTLNIQKDSNGETRYSINATENQLEDAPEYEKAQ</sequence>
<feature type="compositionally biased region" description="Polar residues" evidence="1">
    <location>
        <begin position="413"/>
        <end position="436"/>
    </location>
</feature>
<feature type="domain" description="PRC-barrel" evidence="3">
    <location>
        <begin position="49"/>
        <end position="131"/>
    </location>
</feature>
<organism evidence="4 5">
    <name type="scientific">Rhodopseudomonas julia</name>
    <dbReference type="NCBI Taxonomy" id="200617"/>
    <lineage>
        <taxon>Bacteria</taxon>
        <taxon>Pseudomonadati</taxon>
        <taxon>Pseudomonadota</taxon>
        <taxon>Alphaproteobacteria</taxon>
        <taxon>Hyphomicrobiales</taxon>
        <taxon>Nitrobacteraceae</taxon>
        <taxon>Rhodopseudomonas</taxon>
    </lineage>
</organism>
<feature type="signal peptide" evidence="2">
    <location>
        <begin position="1"/>
        <end position="21"/>
    </location>
</feature>
<dbReference type="Pfam" id="PF05239">
    <property type="entry name" value="PRC"/>
    <property type="match status" value="3"/>
</dbReference>
<feature type="compositionally biased region" description="Low complexity" evidence="1">
    <location>
        <begin position="315"/>
        <end position="331"/>
    </location>
</feature>
<feature type="domain" description="PRC-barrel" evidence="3">
    <location>
        <begin position="335"/>
        <end position="376"/>
    </location>
</feature>
<dbReference type="Gene3D" id="2.30.30.240">
    <property type="entry name" value="PRC-barrel domain"/>
    <property type="match status" value="3"/>
</dbReference>
<dbReference type="PANTHER" id="PTHR36505">
    <property type="entry name" value="BLR1072 PROTEIN"/>
    <property type="match status" value="1"/>
</dbReference>
<evidence type="ECO:0000256" key="1">
    <source>
        <dbReference type="SAM" id="MobiDB-lite"/>
    </source>
</evidence>
<feature type="chain" id="PRO_5047060007" evidence="2">
    <location>
        <begin position="22"/>
        <end position="562"/>
    </location>
</feature>
<feature type="compositionally biased region" description="Basic and acidic residues" evidence="1">
    <location>
        <begin position="132"/>
        <end position="144"/>
    </location>
</feature>
<feature type="region of interest" description="Disordered" evidence="1">
    <location>
        <begin position="23"/>
        <end position="43"/>
    </location>
</feature>
<feature type="region of interest" description="Disordered" evidence="1">
    <location>
        <begin position="399"/>
        <end position="475"/>
    </location>
</feature>
<dbReference type="PANTHER" id="PTHR36505:SF1">
    <property type="entry name" value="BLR1072 PROTEIN"/>
    <property type="match status" value="1"/>
</dbReference>